<accession>A0AAD7CA62</accession>
<dbReference type="PANTHER" id="PTHR11552">
    <property type="entry name" value="GLUCOSE-METHANOL-CHOLINE GMC OXIDOREDUCTASE"/>
    <property type="match status" value="1"/>
</dbReference>
<evidence type="ECO:0000256" key="4">
    <source>
        <dbReference type="ARBA" id="ARBA00022729"/>
    </source>
</evidence>
<dbReference type="InterPro" id="IPR012132">
    <property type="entry name" value="GMC_OxRdtase"/>
</dbReference>
<evidence type="ECO:0000313" key="13">
    <source>
        <dbReference type="Proteomes" id="UP001221142"/>
    </source>
</evidence>
<feature type="domain" description="Glucose-methanol-choline oxidoreductase N-terminal" evidence="11">
    <location>
        <begin position="304"/>
        <end position="318"/>
    </location>
</feature>
<dbReference type="Gene3D" id="3.50.50.60">
    <property type="entry name" value="FAD/NAD(P)-binding domain"/>
    <property type="match status" value="1"/>
</dbReference>
<keyword evidence="13" id="KW-1185">Reference proteome</keyword>
<dbReference type="InterPro" id="IPR036188">
    <property type="entry name" value="FAD/NAD-bd_sf"/>
</dbReference>
<name>A0AAD7CA62_9AGAR</name>
<feature type="active site" description="Proton donor" evidence="8">
    <location>
        <position position="528"/>
    </location>
</feature>
<dbReference type="SUPFAM" id="SSF51905">
    <property type="entry name" value="FAD/NAD(P)-binding domain"/>
    <property type="match status" value="1"/>
</dbReference>
<evidence type="ECO:0000256" key="7">
    <source>
        <dbReference type="ARBA" id="ARBA00023180"/>
    </source>
</evidence>
<sequence length="593" mass="63784">MQLPLFLLFASTFLSLAQAKIYEDVSDIPGLDYDFVIVGGGAAGNVVANRLTENPKFSVLLLEAGVSNEGVIDSIVPFFVNNLLGANIYEWNYTTVPQVGLNNRSVPYQRAHILGGCTAHNGMVYTRGSADDYDRYAAVTGDSGWSWDNMLPYFFKNEKWTPPVDHHDTNGQFDPAVHSTNGINSVSLNGFQWPIFQQHVQQATKELPGDFPFNLDFNSGKMLGVGYLQSTIGGGMRSSSATSYLAPKFAERPNLSVLLHAQVSKLVNPSKTNKGEITFGGVQFLQSGSLYTAKAKNEIILSAGSVGTPMILMHSGVGDQEALKALGIPSVLHLPSVGKNATDHPIFGGGTWLVNSTQTVDSIEQNTTRFNEAYAQWNESHSGPFVAIPDTHLGWSRLDADSEIFESIRDPASGPNAPHIEMAIGTGGGLTATPGNYMTLGMAVLTPTSRGSVTLQSNNPFDPPLIDLGFFTTEFDIFAARQAVQHAAKFASAPTWKNYIIAPTLDLTNLSTDALDDHIRNTAGVAWHLVSTASMSARNATYGVVNPDLLVKGASGLRVIDASILPFIPTAHTQAASYVVGERGADLVKQTWE</sequence>
<proteinExistence type="inferred from homology"/>
<keyword evidence="7" id="KW-0325">Glycoprotein</keyword>
<feature type="chain" id="PRO_5042109292" evidence="10">
    <location>
        <begin position="20"/>
        <end position="593"/>
    </location>
</feature>
<evidence type="ECO:0000256" key="3">
    <source>
        <dbReference type="ARBA" id="ARBA00022630"/>
    </source>
</evidence>
<evidence type="ECO:0000256" key="1">
    <source>
        <dbReference type="ARBA" id="ARBA00001974"/>
    </source>
</evidence>
<organism evidence="12 13">
    <name type="scientific">Roridomyces roridus</name>
    <dbReference type="NCBI Taxonomy" id="1738132"/>
    <lineage>
        <taxon>Eukaryota</taxon>
        <taxon>Fungi</taxon>
        <taxon>Dikarya</taxon>
        <taxon>Basidiomycota</taxon>
        <taxon>Agaricomycotina</taxon>
        <taxon>Agaricomycetes</taxon>
        <taxon>Agaricomycetidae</taxon>
        <taxon>Agaricales</taxon>
        <taxon>Marasmiineae</taxon>
        <taxon>Mycenaceae</taxon>
        <taxon>Roridomyces</taxon>
    </lineage>
</organism>
<dbReference type="InterPro" id="IPR007867">
    <property type="entry name" value="GMC_OxRtase_C"/>
</dbReference>
<feature type="binding site" evidence="9">
    <location>
        <position position="263"/>
    </location>
    <ligand>
        <name>FAD</name>
        <dbReference type="ChEBI" id="CHEBI:57692"/>
    </ligand>
</feature>
<comment type="cofactor">
    <cofactor evidence="1 9">
        <name>FAD</name>
        <dbReference type="ChEBI" id="CHEBI:57692"/>
    </cofactor>
</comment>
<feature type="binding site" evidence="9">
    <location>
        <begin position="527"/>
        <end position="528"/>
    </location>
    <ligand>
        <name>FAD</name>
        <dbReference type="ChEBI" id="CHEBI:57692"/>
    </ligand>
</feature>
<dbReference type="GO" id="GO:0050660">
    <property type="term" value="F:flavin adenine dinucleotide binding"/>
    <property type="evidence" value="ECO:0007669"/>
    <property type="project" value="InterPro"/>
</dbReference>
<feature type="active site" description="Proton acceptor" evidence="8">
    <location>
        <position position="572"/>
    </location>
</feature>
<evidence type="ECO:0000256" key="10">
    <source>
        <dbReference type="SAM" id="SignalP"/>
    </source>
</evidence>
<dbReference type="Proteomes" id="UP001221142">
    <property type="component" value="Unassembled WGS sequence"/>
</dbReference>
<dbReference type="Pfam" id="PF00732">
    <property type="entry name" value="GMC_oxred_N"/>
    <property type="match status" value="1"/>
</dbReference>
<reference evidence="12" key="1">
    <citation type="submission" date="2023-03" db="EMBL/GenBank/DDBJ databases">
        <title>Massive genome expansion in bonnet fungi (Mycena s.s.) driven by repeated elements and novel gene families across ecological guilds.</title>
        <authorList>
            <consortium name="Lawrence Berkeley National Laboratory"/>
            <person name="Harder C.B."/>
            <person name="Miyauchi S."/>
            <person name="Viragh M."/>
            <person name="Kuo A."/>
            <person name="Thoen E."/>
            <person name="Andreopoulos B."/>
            <person name="Lu D."/>
            <person name="Skrede I."/>
            <person name="Drula E."/>
            <person name="Henrissat B."/>
            <person name="Morin E."/>
            <person name="Kohler A."/>
            <person name="Barry K."/>
            <person name="LaButti K."/>
            <person name="Morin E."/>
            <person name="Salamov A."/>
            <person name="Lipzen A."/>
            <person name="Mereny Z."/>
            <person name="Hegedus B."/>
            <person name="Baldrian P."/>
            <person name="Stursova M."/>
            <person name="Weitz H."/>
            <person name="Taylor A."/>
            <person name="Grigoriev I.V."/>
            <person name="Nagy L.G."/>
            <person name="Martin F."/>
            <person name="Kauserud H."/>
        </authorList>
    </citation>
    <scope>NUCLEOTIDE SEQUENCE</scope>
    <source>
        <strain evidence="12">9284</strain>
    </source>
</reference>
<dbReference type="GO" id="GO:0016614">
    <property type="term" value="F:oxidoreductase activity, acting on CH-OH group of donors"/>
    <property type="evidence" value="ECO:0007669"/>
    <property type="project" value="InterPro"/>
</dbReference>
<dbReference type="Pfam" id="PF05199">
    <property type="entry name" value="GMC_oxred_C"/>
    <property type="match status" value="1"/>
</dbReference>
<dbReference type="PROSITE" id="PS00624">
    <property type="entry name" value="GMC_OXRED_2"/>
    <property type="match status" value="1"/>
</dbReference>
<dbReference type="PANTHER" id="PTHR11552:SF201">
    <property type="entry name" value="GLUCOSE-METHANOL-CHOLINE OXIDOREDUCTASE N-TERMINAL DOMAIN-CONTAINING PROTEIN"/>
    <property type="match status" value="1"/>
</dbReference>
<protein>
    <submittedName>
        <fullName evidence="12">Aryl-alcohol oxidase</fullName>
    </submittedName>
</protein>
<dbReference type="Gene3D" id="3.30.560.10">
    <property type="entry name" value="Glucose Oxidase, domain 3"/>
    <property type="match status" value="1"/>
</dbReference>
<comment type="similarity">
    <text evidence="2">Belongs to the GMC oxidoreductase family.</text>
</comment>
<gene>
    <name evidence="12" type="ORF">FB45DRAFT_783198</name>
</gene>
<keyword evidence="6" id="KW-0560">Oxidoreductase</keyword>
<evidence type="ECO:0000256" key="9">
    <source>
        <dbReference type="PIRSR" id="PIRSR000137-2"/>
    </source>
</evidence>
<keyword evidence="5 9" id="KW-0274">FAD</keyword>
<keyword evidence="3" id="KW-0285">Flavoprotein</keyword>
<evidence type="ECO:0000256" key="6">
    <source>
        <dbReference type="ARBA" id="ARBA00023002"/>
    </source>
</evidence>
<evidence type="ECO:0000259" key="11">
    <source>
        <dbReference type="PROSITE" id="PS00624"/>
    </source>
</evidence>
<dbReference type="AlphaFoldDB" id="A0AAD7CA62"/>
<dbReference type="SUPFAM" id="SSF54373">
    <property type="entry name" value="FAD-linked reductases, C-terminal domain"/>
    <property type="match status" value="1"/>
</dbReference>
<feature type="binding site" evidence="9">
    <location>
        <begin position="121"/>
        <end position="124"/>
    </location>
    <ligand>
        <name>FAD</name>
        <dbReference type="ChEBI" id="CHEBI:57692"/>
    </ligand>
</feature>
<feature type="signal peptide" evidence="10">
    <location>
        <begin position="1"/>
        <end position="19"/>
    </location>
</feature>
<comment type="caution">
    <text evidence="12">The sequence shown here is derived from an EMBL/GenBank/DDBJ whole genome shotgun (WGS) entry which is preliminary data.</text>
</comment>
<dbReference type="InterPro" id="IPR000172">
    <property type="entry name" value="GMC_OxRdtase_N"/>
</dbReference>
<evidence type="ECO:0000256" key="8">
    <source>
        <dbReference type="PIRSR" id="PIRSR000137-1"/>
    </source>
</evidence>
<dbReference type="EMBL" id="JARKIF010000003">
    <property type="protein sequence ID" value="KAJ7643628.1"/>
    <property type="molecule type" value="Genomic_DNA"/>
</dbReference>
<evidence type="ECO:0000256" key="5">
    <source>
        <dbReference type="ARBA" id="ARBA00022827"/>
    </source>
</evidence>
<keyword evidence="4 10" id="KW-0732">Signal</keyword>
<evidence type="ECO:0000313" key="12">
    <source>
        <dbReference type="EMBL" id="KAJ7643628.1"/>
    </source>
</evidence>
<evidence type="ECO:0000256" key="2">
    <source>
        <dbReference type="ARBA" id="ARBA00010790"/>
    </source>
</evidence>
<dbReference type="PIRSF" id="PIRSF000137">
    <property type="entry name" value="Alcohol_oxidase"/>
    <property type="match status" value="1"/>
</dbReference>